<evidence type="ECO:0000313" key="3">
    <source>
        <dbReference type="Proteomes" id="UP000431684"/>
    </source>
</evidence>
<reference evidence="2 3" key="1">
    <citation type="submission" date="2019-11" db="EMBL/GenBank/DDBJ databases">
        <title>Draft Genome Sequences of Six Type Strains of the Genus Massilia.</title>
        <authorList>
            <person name="Miess H."/>
            <person name="Frediansyah A."/>
            <person name="Goeker M."/>
            <person name="Gross H."/>
        </authorList>
    </citation>
    <scope>NUCLEOTIDE SEQUENCE [LARGE SCALE GENOMIC DNA]</scope>
    <source>
        <strain evidence="2 3">DSM 17513</strain>
    </source>
</reference>
<feature type="domain" description="ABM" evidence="1">
    <location>
        <begin position="2"/>
        <end position="94"/>
    </location>
</feature>
<sequence length="108" mass="12818">MMLRISEIEIHADHLDQYKALLKEEAEASVRLEPGVIAIFPLYQREDHTQIRILEMYADRQAYEAHLKTPHFQKYKTATLHMVKSLKLVDMQAIDAETMTRMFKKMKR</sequence>
<dbReference type="PANTHER" id="PTHR33336">
    <property type="entry name" value="QUINOL MONOOXYGENASE YGIN-RELATED"/>
    <property type="match status" value="1"/>
</dbReference>
<dbReference type="AlphaFoldDB" id="A0A6I3X6E6"/>
<dbReference type="SUPFAM" id="SSF54909">
    <property type="entry name" value="Dimeric alpha+beta barrel"/>
    <property type="match status" value="1"/>
</dbReference>
<dbReference type="Gene3D" id="3.30.70.100">
    <property type="match status" value="1"/>
</dbReference>
<comment type="caution">
    <text evidence="2">The sequence shown here is derived from an EMBL/GenBank/DDBJ whole genome shotgun (WGS) entry which is preliminary data.</text>
</comment>
<dbReference type="Proteomes" id="UP000431684">
    <property type="component" value="Unassembled WGS sequence"/>
</dbReference>
<accession>A0A6I3X6E6</accession>
<keyword evidence="3" id="KW-1185">Reference proteome</keyword>
<evidence type="ECO:0000259" key="1">
    <source>
        <dbReference type="PROSITE" id="PS51725"/>
    </source>
</evidence>
<name>A0A6I3X6E6_9BURK</name>
<dbReference type="PROSITE" id="PS51725">
    <property type="entry name" value="ABM"/>
    <property type="match status" value="1"/>
</dbReference>
<gene>
    <name evidence="2" type="ORF">GJV26_02415</name>
</gene>
<dbReference type="InterPro" id="IPR011008">
    <property type="entry name" value="Dimeric_a/b-barrel"/>
</dbReference>
<protein>
    <submittedName>
        <fullName evidence="2">Antibiotic biosynthesis monooxygenase</fullName>
    </submittedName>
</protein>
<keyword evidence="2" id="KW-0560">Oxidoreductase</keyword>
<keyword evidence="2" id="KW-0503">Monooxygenase</keyword>
<dbReference type="PANTHER" id="PTHR33336:SF3">
    <property type="entry name" value="ABM DOMAIN-CONTAINING PROTEIN"/>
    <property type="match status" value="1"/>
</dbReference>
<organism evidence="2 3">
    <name type="scientific">Pseudoduganella dura</name>
    <dbReference type="NCBI Taxonomy" id="321982"/>
    <lineage>
        <taxon>Bacteria</taxon>
        <taxon>Pseudomonadati</taxon>
        <taxon>Pseudomonadota</taxon>
        <taxon>Betaproteobacteria</taxon>
        <taxon>Burkholderiales</taxon>
        <taxon>Oxalobacteraceae</taxon>
        <taxon>Telluria group</taxon>
        <taxon>Pseudoduganella</taxon>
    </lineage>
</organism>
<dbReference type="OrthoDB" id="9812192at2"/>
<evidence type="ECO:0000313" key="2">
    <source>
        <dbReference type="EMBL" id="MUI11346.1"/>
    </source>
</evidence>
<dbReference type="InterPro" id="IPR007138">
    <property type="entry name" value="ABM_dom"/>
</dbReference>
<dbReference type="InterPro" id="IPR050744">
    <property type="entry name" value="AI-2_Isomerase_LsrG"/>
</dbReference>
<dbReference type="EMBL" id="WNWM01000002">
    <property type="protein sequence ID" value="MUI11346.1"/>
    <property type="molecule type" value="Genomic_DNA"/>
</dbReference>
<proteinExistence type="predicted"/>
<dbReference type="GO" id="GO:0004497">
    <property type="term" value="F:monooxygenase activity"/>
    <property type="evidence" value="ECO:0007669"/>
    <property type="project" value="UniProtKB-KW"/>
</dbReference>
<dbReference type="Pfam" id="PF03992">
    <property type="entry name" value="ABM"/>
    <property type="match status" value="1"/>
</dbReference>